<keyword evidence="5" id="KW-1185">Reference proteome</keyword>
<organism evidence="4 5">
    <name type="scientific">Colletotrichum plurivorum</name>
    <dbReference type="NCBI Taxonomy" id="2175906"/>
    <lineage>
        <taxon>Eukaryota</taxon>
        <taxon>Fungi</taxon>
        <taxon>Dikarya</taxon>
        <taxon>Ascomycota</taxon>
        <taxon>Pezizomycotina</taxon>
        <taxon>Sordariomycetes</taxon>
        <taxon>Hypocreomycetidae</taxon>
        <taxon>Glomerellales</taxon>
        <taxon>Glomerellaceae</taxon>
        <taxon>Colletotrichum</taxon>
        <taxon>Colletotrichum orchidearum species complex</taxon>
    </lineage>
</organism>
<feature type="compositionally biased region" description="Gly residues" evidence="1">
    <location>
        <begin position="125"/>
        <end position="141"/>
    </location>
</feature>
<dbReference type="EMBL" id="WIGO01000020">
    <property type="protein sequence ID" value="KAF6838211.1"/>
    <property type="molecule type" value="Genomic_DNA"/>
</dbReference>
<accession>A0A8H6KWJ1</accession>
<keyword evidence="3" id="KW-0732">Signal</keyword>
<feature type="transmembrane region" description="Helical" evidence="2">
    <location>
        <begin position="44"/>
        <end position="67"/>
    </location>
</feature>
<protein>
    <recommendedName>
        <fullName evidence="6">Transmembrane protein</fullName>
    </recommendedName>
</protein>
<feature type="chain" id="PRO_5034427983" description="Transmembrane protein" evidence="3">
    <location>
        <begin position="21"/>
        <end position="217"/>
    </location>
</feature>
<evidence type="ECO:0000256" key="3">
    <source>
        <dbReference type="SAM" id="SignalP"/>
    </source>
</evidence>
<name>A0A8H6KWJ1_9PEZI</name>
<evidence type="ECO:0008006" key="6">
    <source>
        <dbReference type="Google" id="ProtNLM"/>
    </source>
</evidence>
<gene>
    <name evidence="4" type="ORF">CPLU01_02572</name>
</gene>
<feature type="signal peptide" evidence="3">
    <location>
        <begin position="1"/>
        <end position="20"/>
    </location>
</feature>
<proteinExistence type="predicted"/>
<sequence>MPPIPVHSLSPLALAAAVAATPEATPYTEPVEKWVMSSTTDSGFLFKGLLIGIISGLCISSLFCCWLPCIHYLYRMPGEHLHDFTPSRRYRLRIDGGFRACVRRRIRIFFMGRERTPDAEQQANGTGGDGVLDQEYGGGASAQGRRQQQHDDAYMQPAIRPSPENREGYNPYDASHHRYIRDEEDDDRREIAHTTDGDPRVAVSTRRGIFFPAIPSM</sequence>
<keyword evidence="2" id="KW-0472">Membrane</keyword>
<feature type="region of interest" description="Disordered" evidence="1">
    <location>
        <begin position="117"/>
        <end position="152"/>
    </location>
</feature>
<keyword evidence="2" id="KW-0812">Transmembrane</keyword>
<dbReference type="Proteomes" id="UP000654918">
    <property type="component" value="Unassembled WGS sequence"/>
</dbReference>
<keyword evidence="2" id="KW-1133">Transmembrane helix</keyword>
<dbReference type="AlphaFoldDB" id="A0A8H6KWJ1"/>
<evidence type="ECO:0000313" key="5">
    <source>
        <dbReference type="Proteomes" id="UP000654918"/>
    </source>
</evidence>
<reference evidence="4" key="1">
    <citation type="journal article" date="2020" name="Phytopathology">
        <title>Genome Sequence Resources of Colletotrichum truncatum, C. plurivorum, C. musicola, and C. sojae: Four Species Pathogenic to Soybean (Glycine max).</title>
        <authorList>
            <person name="Rogerio F."/>
            <person name="Boufleur T.R."/>
            <person name="Ciampi-Guillardi M."/>
            <person name="Sukno S.A."/>
            <person name="Thon M.R."/>
            <person name="Massola Junior N.S."/>
            <person name="Baroncelli R."/>
        </authorList>
    </citation>
    <scope>NUCLEOTIDE SEQUENCE</scope>
    <source>
        <strain evidence="4">LFN00145</strain>
    </source>
</reference>
<comment type="caution">
    <text evidence="4">The sequence shown here is derived from an EMBL/GenBank/DDBJ whole genome shotgun (WGS) entry which is preliminary data.</text>
</comment>
<evidence type="ECO:0000313" key="4">
    <source>
        <dbReference type="EMBL" id="KAF6838211.1"/>
    </source>
</evidence>
<evidence type="ECO:0000256" key="1">
    <source>
        <dbReference type="SAM" id="MobiDB-lite"/>
    </source>
</evidence>
<evidence type="ECO:0000256" key="2">
    <source>
        <dbReference type="SAM" id="Phobius"/>
    </source>
</evidence>